<gene>
    <name evidence="2" type="ORF">B5E75_05305</name>
</gene>
<keyword evidence="3" id="KW-1185">Reference proteome</keyword>
<dbReference type="Proteomes" id="UP000195305">
    <property type="component" value="Unassembled WGS sequence"/>
</dbReference>
<comment type="caution">
    <text evidence="2">The sequence shown here is derived from an EMBL/GenBank/DDBJ whole genome shotgun (WGS) entry which is preliminary data.</text>
</comment>
<organism evidence="2 3">
    <name type="scientific">Massilimicrobiota timonensis</name>
    <dbReference type="NCBI Taxonomy" id="1776392"/>
    <lineage>
        <taxon>Bacteria</taxon>
        <taxon>Bacillati</taxon>
        <taxon>Bacillota</taxon>
        <taxon>Erysipelotrichia</taxon>
        <taxon>Erysipelotrichales</taxon>
        <taxon>Erysipelotrichaceae</taxon>
        <taxon>Massilimicrobiota</taxon>
    </lineage>
</organism>
<accession>A0A1Y4T1L8</accession>
<name>A0A1Y4T1L8_9FIRM</name>
<evidence type="ECO:0000313" key="3">
    <source>
        <dbReference type="Proteomes" id="UP000195305"/>
    </source>
</evidence>
<evidence type="ECO:0000256" key="1">
    <source>
        <dbReference type="SAM" id="Phobius"/>
    </source>
</evidence>
<evidence type="ECO:0000313" key="2">
    <source>
        <dbReference type="EMBL" id="OUQ34893.1"/>
    </source>
</evidence>
<dbReference type="RefSeq" id="WP_087357748.1">
    <property type="nucleotide sequence ID" value="NZ_NFLJ01000012.1"/>
</dbReference>
<sequence length="79" mass="8840">MLKSEKVIVIGIGSFIGLFILNSYFLSYILSFLIVGGDEYVLSYLMPIYSGIALIGAIIICCSYVIIKKINQLREEINK</sequence>
<feature type="transmembrane region" description="Helical" evidence="1">
    <location>
        <begin position="46"/>
        <end position="67"/>
    </location>
</feature>
<protein>
    <submittedName>
        <fullName evidence="2">Uncharacterized protein</fullName>
    </submittedName>
</protein>
<proteinExistence type="predicted"/>
<reference evidence="2 3" key="1">
    <citation type="journal article" date="2018" name="BMC Genomics">
        <title>Whole genome sequencing and function prediction of 133 gut anaerobes isolated from chicken caecum in pure cultures.</title>
        <authorList>
            <person name="Medvecky M."/>
            <person name="Cejkova D."/>
            <person name="Polansky O."/>
            <person name="Karasova D."/>
            <person name="Kubasova T."/>
            <person name="Cizek A."/>
            <person name="Rychlik I."/>
        </authorList>
    </citation>
    <scope>NUCLEOTIDE SEQUENCE [LARGE SCALE GENOMIC DNA]</scope>
    <source>
        <strain evidence="2 3">An13</strain>
    </source>
</reference>
<dbReference type="AlphaFoldDB" id="A0A1Y4T1L8"/>
<keyword evidence="1" id="KW-1133">Transmembrane helix</keyword>
<feature type="transmembrane region" description="Helical" evidence="1">
    <location>
        <begin position="7"/>
        <end position="34"/>
    </location>
</feature>
<keyword evidence="1" id="KW-0472">Membrane</keyword>
<keyword evidence="1" id="KW-0812">Transmembrane</keyword>
<dbReference type="EMBL" id="NFLJ01000012">
    <property type="protein sequence ID" value="OUQ34893.1"/>
    <property type="molecule type" value="Genomic_DNA"/>
</dbReference>